<evidence type="ECO:0000256" key="3">
    <source>
        <dbReference type="ARBA" id="ARBA00022741"/>
    </source>
</evidence>
<dbReference type="SUPFAM" id="SSF52540">
    <property type="entry name" value="P-loop containing nucleoside triphosphate hydrolases"/>
    <property type="match status" value="1"/>
</dbReference>
<gene>
    <name evidence="7" type="ORF">A3C06_01955</name>
</gene>
<comment type="catalytic activity">
    <reaction evidence="6">
        <text>AMP + ATP = 2 ADP</text>
        <dbReference type="Rhea" id="RHEA:12973"/>
        <dbReference type="ChEBI" id="CHEBI:30616"/>
        <dbReference type="ChEBI" id="CHEBI:456215"/>
        <dbReference type="ChEBI" id="CHEBI:456216"/>
        <dbReference type="EC" id="2.7.4.3"/>
    </reaction>
</comment>
<dbReference type="Pfam" id="PF00406">
    <property type="entry name" value="ADK"/>
    <property type="match status" value="1"/>
</dbReference>
<accession>A0A1G2MQ22</accession>
<evidence type="ECO:0000256" key="4">
    <source>
        <dbReference type="ARBA" id="ARBA00022777"/>
    </source>
</evidence>
<keyword evidence="4 5" id="KW-0418">Kinase</keyword>
<dbReference type="InterPro" id="IPR000850">
    <property type="entry name" value="Adenylat/UMP-CMP_kin"/>
</dbReference>
<comment type="subunit">
    <text evidence="6">Monomer.</text>
</comment>
<organism evidence="7 8">
    <name type="scientific">Candidatus Taylorbacteria bacterium RIFCSPHIGHO2_02_FULL_46_13</name>
    <dbReference type="NCBI Taxonomy" id="1802312"/>
    <lineage>
        <taxon>Bacteria</taxon>
        <taxon>Candidatus Tayloriibacteriota</taxon>
    </lineage>
</organism>
<name>A0A1G2MQ22_9BACT</name>
<comment type="similarity">
    <text evidence="5">Belongs to the adenylate kinase family.</text>
</comment>
<evidence type="ECO:0000256" key="2">
    <source>
        <dbReference type="ARBA" id="ARBA00022727"/>
    </source>
</evidence>
<dbReference type="GO" id="GO:0005737">
    <property type="term" value="C:cytoplasm"/>
    <property type="evidence" value="ECO:0007669"/>
    <property type="project" value="UniProtKB-SubCell"/>
</dbReference>
<dbReference type="PANTHER" id="PTHR23359">
    <property type="entry name" value="NUCLEOTIDE KINASE"/>
    <property type="match status" value="1"/>
</dbReference>
<evidence type="ECO:0000313" key="7">
    <source>
        <dbReference type="EMBL" id="OHA25968.1"/>
    </source>
</evidence>
<comment type="subcellular location">
    <subcellularLocation>
        <location evidence="6">Cytoplasm</location>
    </subcellularLocation>
</comment>
<reference evidence="7 8" key="1">
    <citation type="journal article" date="2016" name="Nat. Commun.">
        <title>Thousands of microbial genomes shed light on interconnected biogeochemical processes in an aquifer system.</title>
        <authorList>
            <person name="Anantharaman K."/>
            <person name="Brown C.T."/>
            <person name="Hug L.A."/>
            <person name="Sharon I."/>
            <person name="Castelle C.J."/>
            <person name="Probst A.J."/>
            <person name="Thomas B.C."/>
            <person name="Singh A."/>
            <person name="Wilkins M.J."/>
            <person name="Karaoz U."/>
            <person name="Brodie E.L."/>
            <person name="Williams K.H."/>
            <person name="Hubbard S.S."/>
            <person name="Banfield J.F."/>
        </authorList>
    </citation>
    <scope>NUCLEOTIDE SEQUENCE [LARGE SCALE GENOMIC DNA]</scope>
</reference>
<dbReference type="InterPro" id="IPR027417">
    <property type="entry name" value="P-loop_NTPase"/>
</dbReference>
<comment type="caution">
    <text evidence="7">The sequence shown here is derived from an EMBL/GenBank/DDBJ whole genome shotgun (WGS) entry which is preliminary data.</text>
</comment>
<dbReference type="Gene3D" id="3.40.50.300">
    <property type="entry name" value="P-loop containing nucleotide triphosphate hydrolases"/>
    <property type="match status" value="1"/>
</dbReference>
<keyword evidence="2" id="KW-0545">Nucleotide biosynthesis</keyword>
<evidence type="ECO:0000256" key="6">
    <source>
        <dbReference type="RuleBase" id="RU003331"/>
    </source>
</evidence>
<dbReference type="PRINTS" id="PR00094">
    <property type="entry name" value="ADENYLTKNASE"/>
</dbReference>
<evidence type="ECO:0000256" key="1">
    <source>
        <dbReference type="ARBA" id="ARBA00022679"/>
    </source>
</evidence>
<protein>
    <recommendedName>
        <fullName evidence="6">Adenylate kinase</fullName>
        <ecNumber evidence="6">2.7.4.3</ecNumber>
    </recommendedName>
</protein>
<dbReference type="EC" id="2.7.4.3" evidence="6"/>
<evidence type="ECO:0000256" key="5">
    <source>
        <dbReference type="RuleBase" id="RU003330"/>
    </source>
</evidence>
<dbReference type="Proteomes" id="UP000177565">
    <property type="component" value="Unassembled WGS sequence"/>
</dbReference>
<proteinExistence type="inferred from homology"/>
<evidence type="ECO:0000313" key="8">
    <source>
        <dbReference type="Proteomes" id="UP000177565"/>
    </source>
</evidence>
<dbReference type="AlphaFoldDB" id="A0A1G2MQ22"/>
<dbReference type="STRING" id="1802312.A3C06_01955"/>
<sequence length="200" mass="23129">MNILPSVFIFTGRSGCGKGTQAELLMKRLKEVDPNRVIVYLETGKLFREFIKGDTYSQQLSKKNYDEGGLQPQFLTISMWSQFFINIVKPDAHVIMDGTPRIYNEAFVLDSAVKFYHWPKPHVFYLNISREAAVARLMGRGRMDDNVDDINARLNWFDTHVAKALTFFHDNPDYFFHELHGELPADETHNEILQLAGFPR</sequence>
<keyword evidence="3 6" id="KW-0547">Nucleotide-binding</keyword>
<keyword evidence="1 5" id="KW-0808">Transferase</keyword>
<keyword evidence="6" id="KW-0067">ATP-binding</keyword>
<dbReference type="GO" id="GO:0004017">
    <property type="term" value="F:AMP kinase activity"/>
    <property type="evidence" value="ECO:0007669"/>
    <property type="project" value="UniProtKB-EC"/>
</dbReference>
<dbReference type="GO" id="GO:0005524">
    <property type="term" value="F:ATP binding"/>
    <property type="evidence" value="ECO:0007669"/>
    <property type="project" value="UniProtKB-KW"/>
</dbReference>
<dbReference type="EMBL" id="MHRQ01000029">
    <property type="protein sequence ID" value="OHA25968.1"/>
    <property type="molecule type" value="Genomic_DNA"/>
</dbReference>